<feature type="transmembrane region" description="Helical" evidence="10">
    <location>
        <begin position="159"/>
        <end position="181"/>
    </location>
</feature>
<dbReference type="AlphaFoldDB" id="A0A8J7RQ41"/>
<sequence length="433" mass="47393">MANLMPFQDTKQYHRLRLTTLIRLRWLAIIGQSLAVITVAYWLNFPLPVSLCFALIALSAWLNLFFALRYPATQRLAPRAAMAILLFDALQLAGLLYMTGGLTNPFSILMSVPVVISATSLPPRYTLVLGAVVGVVATVLAFEHLPLPWYQGAELSMPLVFVAGIWVSVVATIAFTAIYAWRVAEEARMLGNALAATELVLQREQHLSALDGLAAAAAHELGTPLATIALVAKEMERALGADERFREDVTLLRSQSERCREILKRLTSLSSEGEVHLKRLPLTSLVEEVTAPHRDFGIGIRLEPGKLVGAEPVGRRNPGVIYGLGNLVENAVDFARHEAVVRWNWDLDQVAIEIVDDGTGFAPEIIHRIGEPYMTSRQASDQGGGGLGLGLFIAKTLLERSGATVSFRNSEDENLGASVFITWPRRFFTGETA</sequence>
<dbReference type="SMART" id="SM00387">
    <property type="entry name" value="HATPase_c"/>
    <property type="match status" value="1"/>
</dbReference>
<evidence type="ECO:0000256" key="8">
    <source>
        <dbReference type="ARBA" id="ARBA00022777"/>
    </source>
</evidence>
<dbReference type="CDD" id="cd00075">
    <property type="entry name" value="HATPase"/>
    <property type="match status" value="1"/>
</dbReference>
<dbReference type="InterPro" id="IPR005467">
    <property type="entry name" value="His_kinase_dom"/>
</dbReference>
<dbReference type="InterPro" id="IPR003594">
    <property type="entry name" value="HATPase_dom"/>
</dbReference>
<keyword evidence="8 12" id="KW-0418">Kinase</keyword>
<dbReference type="Gene3D" id="3.30.565.10">
    <property type="entry name" value="Histidine kinase-like ATPase, C-terminal domain"/>
    <property type="match status" value="1"/>
</dbReference>
<dbReference type="InterPro" id="IPR036097">
    <property type="entry name" value="HisK_dim/P_sf"/>
</dbReference>
<dbReference type="Proteomes" id="UP000666240">
    <property type="component" value="Unassembled WGS sequence"/>
</dbReference>
<keyword evidence="6" id="KW-0808">Transferase</keyword>
<feature type="transmembrane region" description="Helical" evidence="10">
    <location>
        <begin position="80"/>
        <end position="98"/>
    </location>
</feature>
<feature type="domain" description="Histidine kinase" evidence="11">
    <location>
        <begin position="216"/>
        <end position="427"/>
    </location>
</feature>
<evidence type="ECO:0000256" key="2">
    <source>
        <dbReference type="ARBA" id="ARBA00004651"/>
    </source>
</evidence>
<dbReference type="InterPro" id="IPR047770">
    <property type="entry name" value="RegB"/>
</dbReference>
<keyword evidence="10" id="KW-0472">Membrane</keyword>
<keyword evidence="9" id="KW-0067">ATP-binding</keyword>
<dbReference type="GO" id="GO:0005886">
    <property type="term" value="C:plasma membrane"/>
    <property type="evidence" value="ECO:0007669"/>
    <property type="project" value="UniProtKB-SubCell"/>
</dbReference>
<evidence type="ECO:0000256" key="6">
    <source>
        <dbReference type="ARBA" id="ARBA00022679"/>
    </source>
</evidence>
<evidence type="ECO:0000256" key="5">
    <source>
        <dbReference type="ARBA" id="ARBA00022553"/>
    </source>
</evidence>
<dbReference type="InterPro" id="IPR050980">
    <property type="entry name" value="2C_sensor_his_kinase"/>
</dbReference>
<feature type="transmembrane region" description="Helical" evidence="10">
    <location>
        <begin position="48"/>
        <end position="68"/>
    </location>
</feature>
<comment type="subcellular location">
    <subcellularLocation>
        <location evidence="2">Cell membrane</location>
        <topology evidence="2">Multi-pass membrane protein</topology>
    </subcellularLocation>
</comment>
<feature type="transmembrane region" description="Helical" evidence="10">
    <location>
        <begin position="21"/>
        <end position="42"/>
    </location>
</feature>
<evidence type="ECO:0000256" key="7">
    <source>
        <dbReference type="ARBA" id="ARBA00022741"/>
    </source>
</evidence>
<comment type="caution">
    <text evidence="12">The sequence shown here is derived from an EMBL/GenBank/DDBJ whole genome shotgun (WGS) entry which is preliminary data.</text>
</comment>
<evidence type="ECO:0000256" key="4">
    <source>
        <dbReference type="ARBA" id="ARBA00022475"/>
    </source>
</evidence>
<dbReference type="PRINTS" id="PR00344">
    <property type="entry name" value="BCTRLSENSOR"/>
</dbReference>
<feature type="transmembrane region" description="Helical" evidence="10">
    <location>
        <begin position="128"/>
        <end position="147"/>
    </location>
</feature>
<evidence type="ECO:0000259" key="11">
    <source>
        <dbReference type="PROSITE" id="PS50109"/>
    </source>
</evidence>
<keyword evidence="7" id="KW-0547">Nucleotide-binding</keyword>
<dbReference type="SUPFAM" id="SSF47384">
    <property type="entry name" value="Homodimeric domain of signal transducing histidine kinase"/>
    <property type="match status" value="1"/>
</dbReference>
<dbReference type="SMART" id="SM00388">
    <property type="entry name" value="HisKA"/>
    <property type="match status" value="1"/>
</dbReference>
<dbReference type="CDD" id="cd00082">
    <property type="entry name" value="HisKA"/>
    <property type="match status" value="1"/>
</dbReference>
<dbReference type="GO" id="GO:0000155">
    <property type="term" value="F:phosphorelay sensor kinase activity"/>
    <property type="evidence" value="ECO:0007669"/>
    <property type="project" value="InterPro"/>
</dbReference>
<evidence type="ECO:0000256" key="9">
    <source>
        <dbReference type="ARBA" id="ARBA00022840"/>
    </source>
</evidence>
<organism evidence="12 13">
    <name type="scientific">Tianweitania sediminis</name>
    <dbReference type="NCBI Taxonomy" id="1502156"/>
    <lineage>
        <taxon>Bacteria</taxon>
        <taxon>Pseudomonadati</taxon>
        <taxon>Pseudomonadota</taxon>
        <taxon>Alphaproteobacteria</taxon>
        <taxon>Hyphomicrobiales</taxon>
        <taxon>Phyllobacteriaceae</taxon>
        <taxon>Tianweitania</taxon>
    </lineage>
</organism>
<dbReference type="InterPro" id="IPR036890">
    <property type="entry name" value="HATPase_C_sf"/>
</dbReference>
<evidence type="ECO:0000256" key="1">
    <source>
        <dbReference type="ARBA" id="ARBA00000085"/>
    </source>
</evidence>
<evidence type="ECO:0000256" key="3">
    <source>
        <dbReference type="ARBA" id="ARBA00012438"/>
    </source>
</evidence>
<evidence type="ECO:0000313" key="13">
    <source>
        <dbReference type="Proteomes" id="UP000666240"/>
    </source>
</evidence>
<keyword evidence="5" id="KW-0597">Phosphoprotein</keyword>
<keyword evidence="13" id="KW-1185">Reference proteome</keyword>
<accession>A0A8J7RQ41</accession>
<reference evidence="12" key="1">
    <citation type="submission" date="2021-03" db="EMBL/GenBank/DDBJ databases">
        <title>Genome sequencing and assembly of Tianweitania sediminis.</title>
        <authorList>
            <person name="Chhetri G."/>
        </authorList>
    </citation>
    <scope>NUCLEOTIDE SEQUENCE</scope>
    <source>
        <strain evidence="12">Z8</strain>
    </source>
</reference>
<protein>
    <recommendedName>
        <fullName evidence="3">histidine kinase</fullName>
        <ecNumber evidence="3">2.7.13.3</ecNumber>
    </recommendedName>
</protein>
<dbReference type="EC" id="2.7.13.3" evidence="3"/>
<evidence type="ECO:0000256" key="10">
    <source>
        <dbReference type="SAM" id="Phobius"/>
    </source>
</evidence>
<dbReference type="SUPFAM" id="SSF55874">
    <property type="entry name" value="ATPase domain of HSP90 chaperone/DNA topoisomerase II/histidine kinase"/>
    <property type="match status" value="1"/>
</dbReference>
<keyword evidence="10" id="KW-1133">Transmembrane helix</keyword>
<dbReference type="Gene3D" id="1.10.287.130">
    <property type="match status" value="1"/>
</dbReference>
<dbReference type="PROSITE" id="PS50109">
    <property type="entry name" value="HIS_KIN"/>
    <property type="match status" value="1"/>
</dbReference>
<dbReference type="EMBL" id="JAGIYY010000011">
    <property type="protein sequence ID" value="MBP0441111.1"/>
    <property type="molecule type" value="Genomic_DNA"/>
</dbReference>
<proteinExistence type="predicted"/>
<dbReference type="InterPro" id="IPR003661">
    <property type="entry name" value="HisK_dim/P_dom"/>
</dbReference>
<dbReference type="NCBIfam" id="NF033792">
    <property type="entry name" value="ActS_PrrB_HisK"/>
    <property type="match status" value="1"/>
</dbReference>
<dbReference type="GO" id="GO:0005524">
    <property type="term" value="F:ATP binding"/>
    <property type="evidence" value="ECO:0007669"/>
    <property type="project" value="UniProtKB-KW"/>
</dbReference>
<keyword evidence="4" id="KW-1003">Cell membrane</keyword>
<keyword evidence="10" id="KW-0812">Transmembrane</keyword>
<evidence type="ECO:0000313" key="12">
    <source>
        <dbReference type="EMBL" id="MBP0441111.1"/>
    </source>
</evidence>
<dbReference type="PANTHER" id="PTHR44936:SF10">
    <property type="entry name" value="SENSOR PROTEIN RSTB"/>
    <property type="match status" value="1"/>
</dbReference>
<comment type="catalytic activity">
    <reaction evidence="1">
        <text>ATP + protein L-histidine = ADP + protein N-phospho-L-histidine.</text>
        <dbReference type="EC" id="2.7.13.3"/>
    </reaction>
</comment>
<dbReference type="Pfam" id="PF00512">
    <property type="entry name" value="HisKA"/>
    <property type="match status" value="1"/>
</dbReference>
<dbReference type="PANTHER" id="PTHR44936">
    <property type="entry name" value="SENSOR PROTEIN CREC"/>
    <property type="match status" value="1"/>
</dbReference>
<dbReference type="RefSeq" id="WP_209337142.1">
    <property type="nucleotide sequence ID" value="NZ_JAGIYY010000011.1"/>
</dbReference>
<dbReference type="InterPro" id="IPR004358">
    <property type="entry name" value="Sig_transdc_His_kin-like_C"/>
</dbReference>
<gene>
    <name evidence="12" type="ORF">J5Y06_20880</name>
</gene>
<dbReference type="Pfam" id="PF02518">
    <property type="entry name" value="HATPase_c"/>
    <property type="match status" value="1"/>
</dbReference>
<name>A0A8J7RQ41_9HYPH</name>